<comment type="caution">
    <text evidence="4">The sequence shown here is derived from an EMBL/GenBank/DDBJ whole genome shotgun (WGS) entry which is preliminary data.</text>
</comment>
<dbReference type="GO" id="GO:0005524">
    <property type="term" value="F:ATP binding"/>
    <property type="evidence" value="ECO:0007669"/>
    <property type="project" value="UniProtKB-KW"/>
</dbReference>
<evidence type="ECO:0000259" key="3">
    <source>
        <dbReference type="PROSITE" id="PS50893"/>
    </source>
</evidence>
<evidence type="ECO:0000256" key="2">
    <source>
        <dbReference type="ARBA" id="ARBA00022840"/>
    </source>
</evidence>
<dbReference type="OrthoDB" id="9809450at2"/>
<dbReference type="PANTHER" id="PTHR43423">
    <property type="entry name" value="ABC TRANSPORTER I FAMILY MEMBER 17"/>
    <property type="match status" value="1"/>
</dbReference>
<dbReference type="STRING" id="1560234.SP90_09950"/>
<dbReference type="PANTHER" id="PTHR43423:SF1">
    <property type="entry name" value="ABC TRANSPORTER I FAMILY MEMBER 17"/>
    <property type="match status" value="1"/>
</dbReference>
<dbReference type="GO" id="GO:0016887">
    <property type="term" value="F:ATP hydrolysis activity"/>
    <property type="evidence" value="ECO:0007669"/>
    <property type="project" value="InterPro"/>
</dbReference>
<evidence type="ECO:0000256" key="1">
    <source>
        <dbReference type="ARBA" id="ARBA00022741"/>
    </source>
</evidence>
<keyword evidence="2 4" id="KW-0067">ATP-binding</keyword>
<dbReference type="PROSITE" id="PS50893">
    <property type="entry name" value="ABC_TRANSPORTER_2"/>
    <property type="match status" value="1"/>
</dbReference>
<dbReference type="Pfam" id="PF00005">
    <property type="entry name" value="ABC_tran"/>
    <property type="match status" value="1"/>
</dbReference>
<dbReference type="SUPFAM" id="SSF52540">
    <property type="entry name" value="P-loop containing nucleoside triphosphate hydrolases"/>
    <property type="match status" value="1"/>
</dbReference>
<sequence>MALYELTDITQVYGGRTVLTIDSLSLEAGTITGIFGPNGSGKSTLMRMLAFLEAPQSGQLRFQGSNTDIADTTLRREVTLLTQQPYLLKRTVQENIEYGLRIRGTENISGIAESVLEEVGLAPGSFLSRQWFELSGGEAQRVALAARLAVRPSVLLMDEPTSSLDEESTERIRNAAIHAKTEYHTSLVIVSHDREWLTSVSDRTVLIRNGRIESEHASQ</sequence>
<keyword evidence="5" id="KW-1185">Reference proteome</keyword>
<reference evidence="4 5" key="1">
    <citation type="submission" date="2015-01" db="EMBL/GenBank/DDBJ databases">
        <title>Desulfovibrio sp. JC271 draft genome sequence.</title>
        <authorList>
            <person name="Shivani Y."/>
            <person name="Subhash Y."/>
            <person name="Sasikala C."/>
            <person name="Ramana C.V."/>
        </authorList>
    </citation>
    <scope>NUCLEOTIDE SEQUENCE [LARGE SCALE GENOMIC DNA]</scope>
    <source>
        <strain evidence="4 5">JC271</strain>
    </source>
</reference>
<organism evidence="4 5">
    <name type="scientific">Halodesulfovibrio spirochaetisodalis</name>
    <dbReference type="NCBI Taxonomy" id="1560234"/>
    <lineage>
        <taxon>Bacteria</taxon>
        <taxon>Pseudomonadati</taxon>
        <taxon>Thermodesulfobacteriota</taxon>
        <taxon>Desulfovibrionia</taxon>
        <taxon>Desulfovibrionales</taxon>
        <taxon>Desulfovibrionaceae</taxon>
        <taxon>Halodesulfovibrio</taxon>
    </lineage>
</organism>
<dbReference type="RefSeq" id="WP_066855267.1">
    <property type="nucleotide sequence ID" value="NZ_JXMS01000016.1"/>
</dbReference>
<accession>A0A1B7XBV7</accession>
<dbReference type="EMBL" id="JXMS01000016">
    <property type="protein sequence ID" value="OBQ50231.1"/>
    <property type="molecule type" value="Genomic_DNA"/>
</dbReference>
<dbReference type="InterPro" id="IPR027417">
    <property type="entry name" value="P-loop_NTPase"/>
</dbReference>
<evidence type="ECO:0000313" key="4">
    <source>
        <dbReference type="EMBL" id="OBQ50231.1"/>
    </source>
</evidence>
<proteinExistence type="predicted"/>
<dbReference type="InterPro" id="IPR003439">
    <property type="entry name" value="ABC_transporter-like_ATP-bd"/>
</dbReference>
<dbReference type="InterPro" id="IPR003593">
    <property type="entry name" value="AAA+_ATPase"/>
</dbReference>
<name>A0A1B7XBV7_9BACT</name>
<dbReference type="SMART" id="SM00382">
    <property type="entry name" value="AAA"/>
    <property type="match status" value="1"/>
</dbReference>
<dbReference type="Proteomes" id="UP000091979">
    <property type="component" value="Unassembled WGS sequence"/>
</dbReference>
<dbReference type="PATRIC" id="fig|1560234.3.peg.826"/>
<protein>
    <submittedName>
        <fullName evidence="4">ABC transporter ATP-binding protein</fullName>
    </submittedName>
</protein>
<gene>
    <name evidence="4" type="ORF">SP90_09950</name>
</gene>
<keyword evidence="1" id="KW-0547">Nucleotide-binding</keyword>
<dbReference type="AlphaFoldDB" id="A0A1B7XBV7"/>
<feature type="domain" description="ABC transporter" evidence="3">
    <location>
        <begin position="4"/>
        <end position="219"/>
    </location>
</feature>
<evidence type="ECO:0000313" key="5">
    <source>
        <dbReference type="Proteomes" id="UP000091979"/>
    </source>
</evidence>
<dbReference type="Gene3D" id="3.40.50.300">
    <property type="entry name" value="P-loop containing nucleotide triphosphate hydrolases"/>
    <property type="match status" value="1"/>
</dbReference>